<dbReference type="Gene3D" id="3.40.50.300">
    <property type="entry name" value="P-loop containing nucleotide triphosphate hydrolases"/>
    <property type="match status" value="1"/>
</dbReference>
<protein>
    <submittedName>
        <fullName evidence="10">ABC transporter transmembrane region</fullName>
    </submittedName>
</protein>
<dbReference type="Proteomes" id="UP000182932">
    <property type="component" value="Unassembled WGS sequence"/>
</dbReference>
<evidence type="ECO:0000256" key="6">
    <source>
        <dbReference type="ARBA" id="ARBA00023136"/>
    </source>
</evidence>
<dbReference type="AlphaFoldDB" id="A0A975ZMR4"/>
<dbReference type="InterPro" id="IPR003593">
    <property type="entry name" value="AAA+_ATPase"/>
</dbReference>
<dbReference type="InterPro" id="IPR003439">
    <property type="entry name" value="ABC_transporter-like_ATP-bd"/>
</dbReference>
<evidence type="ECO:0000256" key="2">
    <source>
        <dbReference type="ARBA" id="ARBA00022692"/>
    </source>
</evidence>
<dbReference type="PROSITE" id="PS50893">
    <property type="entry name" value="ABC_TRANSPORTER_2"/>
    <property type="match status" value="1"/>
</dbReference>
<dbReference type="SUPFAM" id="SSF52540">
    <property type="entry name" value="P-loop containing nucleoside triphosphate hydrolases"/>
    <property type="match status" value="1"/>
</dbReference>
<gene>
    <name evidence="10" type="ORF">SAMN04487940_10423</name>
</gene>
<proteinExistence type="predicted"/>
<organism evidence="10 11">
    <name type="scientific">Marinovum algicola</name>
    <dbReference type="NCBI Taxonomy" id="42444"/>
    <lineage>
        <taxon>Bacteria</taxon>
        <taxon>Pseudomonadati</taxon>
        <taxon>Pseudomonadota</taxon>
        <taxon>Alphaproteobacteria</taxon>
        <taxon>Rhodobacterales</taxon>
        <taxon>Roseobacteraceae</taxon>
        <taxon>Marinovum</taxon>
    </lineage>
</organism>
<dbReference type="InterPro" id="IPR039421">
    <property type="entry name" value="Type_1_exporter"/>
</dbReference>
<dbReference type="InterPro" id="IPR017871">
    <property type="entry name" value="ABC_transporter-like_CS"/>
</dbReference>
<reference evidence="10 11" key="1">
    <citation type="submission" date="2016-10" db="EMBL/GenBank/DDBJ databases">
        <authorList>
            <person name="Varghese N."/>
            <person name="Submissions S."/>
        </authorList>
    </citation>
    <scope>NUCLEOTIDE SEQUENCE [LARGE SCALE GENOMIC DNA]</scope>
    <source>
        <strain evidence="10 11">FF3</strain>
    </source>
</reference>
<dbReference type="GO" id="GO:0005886">
    <property type="term" value="C:plasma membrane"/>
    <property type="evidence" value="ECO:0007669"/>
    <property type="project" value="UniProtKB-SubCell"/>
</dbReference>
<feature type="transmembrane region" description="Helical" evidence="7">
    <location>
        <begin position="21"/>
        <end position="45"/>
    </location>
</feature>
<dbReference type="InterPro" id="IPR027417">
    <property type="entry name" value="P-loop_NTPase"/>
</dbReference>
<comment type="caution">
    <text evidence="10">The sequence shown here is derived from an EMBL/GenBank/DDBJ whole genome shotgun (WGS) entry which is preliminary data.</text>
</comment>
<keyword evidence="2 7" id="KW-0812">Transmembrane</keyword>
<evidence type="ECO:0000259" key="9">
    <source>
        <dbReference type="PROSITE" id="PS50929"/>
    </source>
</evidence>
<feature type="domain" description="ABC transporter" evidence="8">
    <location>
        <begin position="331"/>
        <end position="567"/>
    </location>
</feature>
<evidence type="ECO:0000259" key="8">
    <source>
        <dbReference type="PROSITE" id="PS50893"/>
    </source>
</evidence>
<keyword evidence="3" id="KW-0547">Nucleotide-binding</keyword>
<dbReference type="InterPro" id="IPR036640">
    <property type="entry name" value="ABC1_TM_sf"/>
</dbReference>
<comment type="subcellular location">
    <subcellularLocation>
        <location evidence="1">Cell membrane</location>
        <topology evidence="1">Multi-pass membrane protein</topology>
    </subcellularLocation>
</comment>
<dbReference type="PANTHER" id="PTHR43394:SF1">
    <property type="entry name" value="ATP-BINDING CASSETTE SUB-FAMILY B MEMBER 10, MITOCHONDRIAL"/>
    <property type="match status" value="1"/>
</dbReference>
<dbReference type="NCBIfam" id="TIGR01842">
    <property type="entry name" value="type_I_sec_PrtD"/>
    <property type="match status" value="1"/>
</dbReference>
<dbReference type="GO" id="GO:0016887">
    <property type="term" value="F:ATP hydrolysis activity"/>
    <property type="evidence" value="ECO:0007669"/>
    <property type="project" value="InterPro"/>
</dbReference>
<evidence type="ECO:0000256" key="5">
    <source>
        <dbReference type="ARBA" id="ARBA00022989"/>
    </source>
</evidence>
<feature type="domain" description="ABC transmembrane type-1" evidence="9">
    <location>
        <begin position="23"/>
        <end position="300"/>
    </location>
</feature>
<keyword evidence="4" id="KW-0067">ATP-binding</keyword>
<evidence type="ECO:0000256" key="4">
    <source>
        <dbReference type="ARBA" id="ARBA00022840"/>
    </source>
</evidence>
<evidence type="ECO:0000313" key="10">
    <source>
        <dbReference type="EMBL" id="SEJ19649.1"/>
    </source>
</evidence>
<sequence length="574" mass="61761">MQPREAGLSELRKVRRESRGLYWAVGLFSFFANLLMLTGPLYMLQVYDRVLSSRSEATLVALSALVIFLYATMGLLDFVRGRIMARVGARFQARLDDRVFNASLRRAAARPDAAAATGLRDLESVQRFLTSPVLMALFDLPWTPFFLAGIAIFHPLLGLMALGGGAVLVAIALVSQQMQKAPVQAHGRAAHESEAVASRMRDEAEMVHAMGMHKAALARWKGARKLALDGQIRSSDVSGGFTALTRALRLLLQSAMLGLGAWLVLRGELSAGAMIAGSILLGRALAPIEVLIGQWGVAQRARHGWQALAQLLGSTPPEKPRMELPRPRARLEVQQLTIIPPTERQAALRMISFDLKPGQALGVIGPSGAGKSTLARALTGLWTPASGRIRLDGATLDQYPPEKLGQYIGYLPQKVELFDGTIAENIARLEAEPDADKVVQAAQMAAAHELILKLPNGYDTVIDAHGGRLSGGQMQRIGLARALYRNPEILVLDEPNSNLDNQGSAAVNAAIRAVKARGGAVLIMAHRPAAIQECDLLLVLDHGARVAFGPRDEVLKKTVQNAAQIRQAGPGGVQ</sequence>
<dbReference type="GeneID" id="80817713"/>
<dbReference type="GO" id="GO:0005524">
    <property type="term" value="F:ATP binding"/>
    <property type="evidence" value="ECO:0007669"/>
    <property type="project" value="UniProtKB-KW"/>
</dbReference>
<dbReference type="RefSeq" id="WP_074835840.1">
    <property type="nucleotide sequence ID" value="NZ_CBDCHJ010000002.1"/>
</dbReference>
<dbReference type="GO" id="GO:0030253">
    <property type="term" value="P:protein secretion by the type I secretion system"/>
    <property type="evidence" value="ECO:0007669"/>
    <property type="project" value="InterPro"/>
</dbReference>
<keyword evidence="6 7" id="KW-0472">Membrane</keyword>
<dbReference type="SMART" id="SM00382">
    <property type="entry name" value="AAA"/>
    <property type="match status" value="1"/>
</dbReference>
<feature type="transmembrane region" description="Helical" evidence="7">
    <location>
        <begin position="57"/>
        <end position="76"/>
    </location>
</feature>
<dbReference type="InterPro" id="IPR010128">
    <property type="entry name" value="ATPase_T1SS_PrtD-like"/>
</dbReference>
<dbReference type="Pfam" id="PF00664">
    <property type="entry name" value="ABC_membrane"/>
    <property type="match status" value="1"/>
</dbReference>
<keyword evidence="5 7" id="KW-1133">Transmembrane helix</keyword>
<dbReference type="InterPro" id="IPR011527">
    <property type="entry name" value="ABC1_TM_dom"/>
</dbReference>
<evidence type="ECO:0000256" key="1">
    <source>
        <dbReference type="ARBA" id="ARBA00004651"/>
    </source>
</evidence>
<accession>A0A975ZMR4</accession>
<evidence type="ECO:0000313" key="11">
    <source>
        <dbReference type="Proteomes" id="UP000182932"/>
    </source>
</evidence>
<dbReference type="PROSITE" id="PS50929">
    <property type="entry name" value="ABC_TM1F"/>
    <property type="match status" value="1"/>
</dbReference>
<dbReference type="GO" id="GO:0030256">
    <property type="term" value="C:type I protein secretion system complex"/>
    <property type="evidence" value="ECO:0007669"/>
    <property type="project" value="InterPro"/>
</dbReference>
<dbReference type="PANTHER" id="PTHR43394">
    <property type="entry name" value="ATP-DEPENDENT PERMEASE MDL1, MITOCHONDRIAL"/>
    <property type="match status" value="1"/>
</dbReference>
<feature type="transmembrane region" description="Helical" evidence="7">
    <location>
        <begin position="156"/>
        <end position="174"/>
    </location>
</feature>
<evidence type="ECO:0000256" key="3">
    <source>
        <dbReference type="ARBA" id="ARBA00022741"/>
    </source>
</evidence>
<keyword evidence="11" id="KW-1185">Reference proteome</keyword>
<dbReference type="PROSITE" id="PS00211">
    <property type="entry name" value="ABC_TRANSPORTER_1"/>
    <property type="match status" value="1"/>
</dbReference>
<dbReference type="Gene3D" id="1.20.1560.10">
    <property type="entry name" value="ABC transporter type 1, transmembrane domain"/>
    <property type="match status" value="1"/>
</dbReference>
<dbReference type="SUPFAM" id="SSF90123">
    <property type="entry name" value="ABC transporter transmembrane region"/>
    <property type="match status" value="1"/>
</dbReference>
<name>A0A975ZMR4_9RHOB</name>
<dbReference type="Pfam" id="PF00005">
    <property type="entry name" value="ABC_tran"/>
    <property type="match status" value="1"/>
</dbReference>
<dbReference type="EMBL" id="FNYY01000004">
    <property type="protein sequence ID" value="SEJ19649.1"/>
    <property type="molecule type" value="Genomic_DNA"/>
</dbReference>
<dbReference type="GO" id="GO:0015421">
    <property type="term" value="F:ABC-type oligopeptide transporter activity"/>
    <property type="evidence" value="ECO:0007669"/>
    <property type="project" value="TreeGrafter"/>
</dbReference>
<evidence type="ECO:0000256" key="7">
    <source>
        <dbReference type="SAM" id="Phobius"/>
    </source>
</evidence>